<comment type="caution">
    <text evidence="2">The sequence shown here is derived from an EMBL/GenBank/DDBJ whole genome shotgun (WGS) entry which is preliminary data.</text>
</comment>
<feature type="transmembrane region" description="Helical" evidence="1">
    <location>
        <begin position="85"/>
        <end position="105"/>
    </location>
</feature>
<dbReference type="InterPro" id="IPR025689">
    <property type="entry name" value="Spore_YtrH"/>
</dbReference>
<feature type="transmembrane region" description="Helical" evidence="1">
    <location>
        <begin position="12"/>
        <end position="35"/>
    </location>
</feature>
<dbReference type="RefSeq" id="WP_188697050.1">
    <property type="nucleotide sequence ID" value="NZ_BMIR01000020.1"/>
</dbReference>
<dbReference type="Pfam" id="PF14034">
    <property type="entry name" value="Spore_YtrH"/>
    <property type="match status" value="1"/>
</dbReference>
<accession>A0A8J2YKY5</accession>
<sequence length="109" mass="11566">MDFRTFATSAIMNFLIALGVLLGGCLLSGVGAIFVSKPPLFTMNDYAERLKIWAIVAAIGGTFDTIDELEKGFLGGAPGEVVKHLLLIASAMTGAHTASIIIHWLTQES</sequence>
<evidence type="ECO:0000313" key="3">
    <source>
        <dbReference type="Proteomes" id="UP000628775"/>
    </source>
</evidence>
<dbReference type="Proteomes" id="UP000628775">
    <property type="component" value="Unassembled WGS sequence"/>
</dbReference>
<evidence type="ECO:0000313" key="2">
    <source>
        <dbReference type="EMBL" id="GGE52072.1"/>
    </source>
</evidence>
<dbReference type="EMBL" id="BMIR01000020">
    <property type="protein sequence ID" value="GGE52072.1"/>
    <property type="molecule type" value="Genomic_DNA"/>
</dbReference>
<evidence type="ECO:0000256" key="1">
    <source>
        <dbReference type="SAM" id="Phobius"/>
    </source>
</evidence>
<proteinExistence type="predicted"/>
<dbReference type="AlphaFoldDB" id="A0A8J2YKY5"/>
<reference evidence="2" key="1">
    <citation type="journal article" date="2014" name="Int. J. Syst. Evol. Microbiol.">
        <title>Complete genome sequence of Corynebacterium casei LMG S-19264T (=DSM 44701T), isolated from a smear-ripened cheese.</title>
        <authorList>
            <consortium name="US DOE Joint Genome Institute (JGI-PGF)"/>
            <person name="Walter F."/>
            <person name="Albersmeier A."/>
            <person name="Kalinowski J."/>
            <person name="Ruckert C."/>
        </authorList>
    </citation>
    <scope>NUCLEOTIDE SEQUENCE</scope>
    <source>
        <strain evidence="2">CGMCC 1.15371</strain>
    </source>
</reference>
<gene>
    <name evidence="2" type="ORF">GCM10011391_33590</name>
</gene>
<keyword evidence="3" id="KW-1185">Reference proteome</keyword>
<keyword evidence="1" id="KW-0812">Transmembrane</keyword>
<protein>
    <submittedName>
        <fullName evidence="2">Sporulation protein</fullName>
    </submittedName>
</protein>
<keyword evidence="1" id="KW-1133">Transmembrane helix</keyword>
<keyword evidence="1" id="KW-0472">Membrane</keyword>
<reference evidence="2" key="2">
    <citation type="submission" date="2020-09" db="EMBL/GenBank/DDBJ databases">
        <authorList>
            <person name="Sun Q."/>
            <person name="Zhou Y."/>
        </authorList>
    </citation>
    <scope>NUCLEOTIDE SEQUENCE</scope>
    <source>
        <strain evidence="2">CGMCC 1.15371</strain>
    </source>
</reference>
<dbReference type="PROSITE" id="PS51257">
    <property type="entry name" value="PROKAR_LIPOPROTEIN"/>
    <property type="match status" value="1"/>
</dbReference>
<name>A0A8J2YKY5_9BACL</name>
<organism evidence="2 3">
    <name type="scientific">Pullulanibacillus camelliae</name>
    <dbReference type="NCBI Taxonomy" id="1707096"/>
    <lineage>
        <taxon>Bacteria</taxon>
        <taxon>Bacillati</taxon>
        <taxon>Bacillota</taxon>
        <taxon>Bacilli</taxon>
        <taxon>Bacillales</taxon>
        <taxon>Sporolactobacillaceae</taxon>
        <taxon>Pullulanibacillus</taxon>
    </lineage>
</organism>